<evidence type="ECO:0000313" key="2">
    <source>
        <dbReference type="Proteomes" id="UP000054928"/>
    </source>
</evidence>
<dbReference type="EMBL" id="CCYD01002371">
    <property type="protein sequence ID" value="CEG46976.1"/>
    <property type="molecule type" value="Genomic_DNA"/>
</dbReference>
<accession>A0A0P1AZ45</accession>
<name>A0A0P1AZ45_PLAHL</name>
<reference evidence="2" key="1">
    <citation type="submission" date="2014-09" db="EMBL/GenBank/DDBJ databases">
        <authorList>
            <person name="Sharma Rahul"/>
            <person name="Thines Marco"/>
        </authorList>
    </citation>
    <scope>NUCLEOTIDE SEQUENCE [LARGE SCALE GENOMIC DNA]</scope>
</reference>
<organism evidence="1 2">
    <name type="scientific">Plasmopara halstedii</name>
    <name type="common">Downy mildew of sunflower</name>
    <dbReference type="NCBI Taxonomy" id="4781"/>
    <lineage>
        <taxon>Eukaryota</taxon>
        <taxon>Sar</taxon>
        <taxon>Stramenopiles</taxon>
        <taxon>Oomycota</taxon>
        <taxon>Peronosporomycetes</taxon>
        <taxon>Peronosporales</taxon>
        <taxon>Peronosporaceae</taxon>
        <taxon>Plasmopara</taxon>
    </lineage>
</organism>
<dbReference type="GeneID" id="36398699"/>
<sequence length="156" mass="17759">MQEMFEVQIVRRRNVGSGLQALRRRFYMAVSDQNLTITVKAPSLCSFAVLSISSKRIKVVRVRGKILRVVAVSGNALTVRLRDQTIALRAAEIMMNTWGIDPLVETSDAKTNREPQCGIDDIIKFYMNDCEFRQLVHEIHNHLESVLSREGWVADV</sequence>
<evidence type="ECO:0000313" key="1">
    <source>
        <dbReference type="EMBL" id="CEG46976.1"/>
    </source>
</evidence>
<proteinExistence type="predicted"/>
<protein>
    <submittedName>
        <fullName evidence="1">Uncharacterized protein</fullName>
    </submittedName>
</protein>
<dbReference type="Proteomes" id="UP000054928">
    <property type="component" value="Unassembled WGS sequence"/>
</dbReference>
<keyword evidence="2" id="KW-1185">Reference proteome</keyword>
<dbReference type="OMA" id="VMANNDA"/>
<dbReference type="OrthoDB" id="104987at2759"/>
<dbReference type="RefSeq" id="XP_024583345.1">
    <property type="nucleotide sequence ID" value="XM_024717893.1"/>
</dbReference>
<dbReference type="AlphaFoldDB" id="A0A0P1AZ45"/>